<keyword evidence="2" id="KW-1185">Reference proteome</keyword>
<protein>
    <submittedName>
        <fullName evidence="1">Uncharacterized protein</fullName>
    </submittedName>
</protein>
<evidence type="ECO:0000313" key="2">
    <source>
        <dbReference type="Proteomes" id="UP000465866"/>
    </source>
</evidence>
<dbReference type="KEGG" id="mcoo:MCOO_02940"/>
<name>A0A7I7KRF2_9MYCO</name>
<sequence>MVVRFRFNGTYVRYLRQAGYCEGRAWRPTAPNMFLTDTRDLPGAICPKPTPRSDKQVTLYRGCDYQGRFGMSWTDLQWIAHGCALEGQRTRSPLTAVYACEVPPDALLGHMYGKDWSEYVVDPAYLNDGTVREVFRLYRDGVPASAQAVDSVYAKFEENMRVGSG</sequence>
<evidence type="ECO:0000313" key="1">
    <source>
        <dbReference type="EMBL" id="BBX44279.1"/>
    </source>
</evidence>
<proteinExistence type="predicted"/>
<dbReference type="Proteomes" id="UP000465866">
    <property type="component" value="Chromosome"/>
</dbReference>
<organism evidence="1 2">
    <name type="scientific">Mycobacterium cookii</name>
    <dbReference type="NCBI Taxonomy" id="1775"/>
    <lineage>
        <taxon>Bacteria</taxon>
        <taxon>Bacillati</taxon>
        <taxon>Actinomycetota</taxon>
        <taxon>Actinomycetes</taxon>
        <taxon>Mycobacteriales</taxon>
        <taxon>Mycobacteriaceae</taxon>
        <taxon>Mycobacterium</taxon>
    </lineage>
</organism>
<gene>
    <name evidence="1" type="ORF">MCOO_02940</name>
</gene>
<dbReference type="AlphaFoldDB" id="A0A7I7KRF2"/>
<accession>A0A7I7KRF2</accession>
<reference evidence="1 2" key="1">
    <citation type="journal article" date="2019" name="Emerg. Microbes Infect.">
        <title>Comprehensive subspecies identification of 175 nontuberculous mycobacteria species based on 7547 genomic profiles.</title>
        <authorList>
            <person name="Matsumoto Y."/>
            <person name="Kinjo T."/>
            <person name="Motooka D."/>
            <person name="Nabeya D."/>
            <person name="Jung N."/>
            <person name="Uechi K."/>
            <person name="Horii T."/>
            <person name="Iida T."/>
            <person name="Fujita J."/>
            <person name="Nakamura S."/>
        </authorList>
    </citation>
    <scope>NUCLEOTIDE SEQUENCE [LARGE SCALE GENOMIC DNA]</scope>
    <source>
        <strain evidence="1 2">JCM 12404</strain>
    </source>
</reference>
<dbReference type="EMBL" id="AP022569">
    <property type="protein sequence ID" value="BBX44279.1"/>
    <property type="molecule type" value="Genomic_DNA"/>
</dbReference>